<keyword evidence="2" id="KW-1185">Reference proteome</keyword>
<protein>
    <submittedName>
        <fullName evidence="1">Uncharacterized protein</fullName>
    </submittedName>
</protein>
<dbReference type="Proteomes" id="UP000036987">
    <property type="component" value="Unassembled WGS sequence"/>
</dbReference>
<reference evidence="2" key="1">
    <citation type="journal article" date="2016" name="Nature">
        <title>The genome of the seagrass Zostera marina reveals angiosperm adaptation to the sea.</title>
        <authorList>
            <person name="Olsen J.L."/>
            <person name="Rouze P."/>
            <person name="Verhelst B."/>
            <person name="Lin Y.-C."/>
            <person name="Bayer T."/>
            <person name="Collen J."/>
            <person name="Dattolo E."/>
            <person name="De Paoli E."/>
            <person name="Dittami S."/>
            <person name="Maumus F."/>
            <person name="Michel G."/>
            <person name="Kersting A."/>
            <person name="Lauritano C."/>
            <person name="Lohaus R."/>
            <person name="Toepel M."/>
            <person name="Tonon T."/>
            <person name="Vanneste K."/>
            <person name="Amirebrahimi M."/>
            <person name="Brakel J."/>
            <person name="Bostroem C."/>
            <person name="Chovatia M."/>
            <person name="Grimwood J."/>
            <person name="Jenkins J.W."/>
            <person name="Jueterbock A."/>
            <person name="Mraz A."/>
            <person name="Stam W.T."/>
            <person name="Tice H."/>
            <person name="Bornberg-Bauer E."/>
            <person name="Green P.J."/>
            <person name="Pearson G.A."/>
            <person name="Procaccini G."/>
            <person name="Duarte C.M."/>
            <person name="Schmutz J."/>
            <person name="Reusch T.B.H."/>
            <person name="Van de Peer Y."/>
        </authorList>
    </citation>
    <scope>NUCLEOTIDE SEQUENCE [LARGE SCALE GENOMIC DNA]</scope>
    <source>
        <strain evidence="2">cv. Finnish</strain>
    </source>
</reference>
<dbReference type="PANTHER" id="PTHR36074">
    <property type="entry name" value="ISOPENTENYL-DIPHOSPHATE DELTA-ISOMERASE"/>
    <property type="match status" value="1"/>
</dbReference>
<organism evidence="1 2">
    <name type="scientific">Zostera marina</name>
    <name type="common">Eelgrass</name>
    <dbReference type="NCBI Taxonomy" id="29655"/>
    <lineage>
        <taxon>Eukaryota</taxon>
        <taxon>Viridiplantae</taxon>
        <taxon>Streptophyta</taxon>
        <taxon>Embryophyta</taxon>
        <taxon>Tracheophyta</taxon>
        <taxon>Spermatophyta</taxon>
        <taxon>Magnoliopsida</taxon>
        <taxon>Liliopsida</taxon>
        <taxon>Zosteraceae</taxon>
        <taxon>Zostera</taxon>
    </lineage>
</organism>
<dbReference type="OMA" id="WVGCAIG"/>
<name>A0A0K9Q510_ZOSMR</name>
<dbReference type="OrthoDB" id="1925570at2759"/>
<accession>A0A0K9Q510</accession>
<evidence type="ECO:0000313" key="2">
    <source>
        <dbReference type="Proteomes" id="UP000036987"/>
    </source>
</evidence>
<sequence>MAAVAMLSDLLKRTTAVTAMGGNTAKASFYSSHGILSTTVVASIAGFSASRGLLGEFPVSYCDAGIYSKDDSIPDMSGFYGNILHKESSDHIPKIYPIQLKSLFSAFGLKSFAVISLRSFLMFYLPLLEPRIDEDADSEEDLENAPVDLVIPFKKSIKQIVRETSVITTRRVLERLSVHYVSQRMAWKLLKDIPKSAKRKALRGLPTSTFLYCVSRSTLRGHLLGVTAAWLVQIGIEVYHCFFAKSEEDGEMLDRSKSAKIFMKKFSGMTVRCCASLAFASIGAGVGSLCYPSIGQWIGCAMGDFAGPVIITICAEKFLQIKI</sequence>
<dbReference type="STRING" id="29655.A0A0K9Q510"/>
<comment type="caution">
    <text evidence="1">The sequence shown here is derived from an EMBL/GenBank/DDBJ whole genome shotgun (WGS) entry which is preliminary data.</text>
</comment>
<gene>
    <name evidence="1" type="ORF">ZOSMA_104G00110</name>
</gene>
<dbReference type="AlphaFoldDB" id="A0A0K9Q510"/>
<dbReference type="EMBL" id="LFYR01000056">
    <property type="protein sequence ID" value="KMZ76259.1"/>
    <property type="molecule type" value="Genomic_DNA"/>
</dbReference>
<proteinExistence type="predicted"/>
<evidence type="ECO:0000313" key="1">
    <source>
        <dbReference type="EMBL" id="KMZ76259.1"/>
    </source>
</evidence>
<dbReference type="PANTHER" id="PTHR36074:SF1">
    <property type="entry name" value="ISOPENTENYL-DIPHOSPHATE DELTA-ISOMERASE"/>
    <property type="match status" value="1"/>
</dbReference>